<gene>
    <name evidence="2" type="ORF">DGI_1472</name>
</gene>
<dbReference type="eggNOG" id="ENOG502ZHAX">
    <property type="taxonomic scope" value="Bacteria"/>
</dbReference>
<dbReference type="PATRIC" id="fig|1121448.10.peg.1470"/>
<dbReference type="STRING" id="1121448.DGI_1472"/>
<proteinExistence type="predicted"/>
<dbReference type="KEGG" id="dgg:DGI_1472"/>
<feature type="region of interest" description="Disordered" evidence="1">
    <location>
        <begin position="51"/>
        <end position="73"/>
    </location>
</feature>
<dbReference type="HOGENOM" id="CLU_1173903_0_0_7"/>
<accession>T2GB09</accession>
<evidence type="ECO:0000313" key="3">
    <source>
        <dbReference type="Proteomes" id="UP000016587"/>
    </source>
</evidence>
<reference evidence="3" key="2">
    <citation type="submission" date="2013-07" db="EMBL/GenBank/DDBJ databases">
        <authorList>
            <person name="Morais-Silva F.O."/>
            <person name="Rezende A.M."/>
            <person name="Pimentel C."/>
            <person name="Resende D.M."/>
            <person name="Santos C.I."/>
            <person name="Clemente C."/>
            <person name="de Oliveira L.M."/>
            <person name="da Silva S.M."/>
            <person name="Costa D.A."/>
            <person name="Varela-Raposo A."/>
            <person name="Horacio E.C.A."/>
            <person name="Matos M."/>
            <person name="Flores O."/>
            <person name="Ruiz J.C."/>
            <person name="Rodrigues-Pousada C."/>
        </authorList>
    </citation>
    <scope>NUCLEOTIDE SEQUENCE [LARGE SCALE GENOMIC DNA]</scope>
    <source>
        <strain evidence="3">ATCC 19364 / DSM 1382 / NCIMB 9332 / VKM B-1759</strain>
    </source>
</reference>
<reference evidence="2 3" key="1">
    <citation type="journal article" date="2013" name="J. Bacteriol.">
        <title>Roles of HynAB and Ech, the only two hydrogenases found in the model sulfate reducer Desulfovibrio gigas.</title>
        <authorList>
            <person name="Morais-Silva F.O."/>
            <person name="Santos C.I."/>
            <person name="Rodrigues R."/>
            <person name="Pereira I.A."/>
            <person name="Rodrigues-Pousada C."/>
        </authorList>
    </citation>
    <scope>NUCLEOTIDE SEQUENCE [LARGE SCALE GENOMIC DNA]</scope>
    <source>
        <strain evidence="3">ATCC 19364 / DSM 1382 / NCIMB 9332 / VKM B-1759</strain>
    </source>
</reference>
<sequence>MNIILTDMTMLSGQHVCIAGVLFGSDFCIRPDLKWTVHACRARGLMPGDGLQGDFDSSGSPPPHVEDHRPQGQPMYGRLERAHLRCALERTQAGSVAEGFGCELPVGEKSLYSEACRPIKSIVTIRVAPDSIQLYWDDYRAEPQLRVGFQDGSGMRFVRPYKDLLPVEYMKNNQLDDDVLRRMRRFIDYAEDVFLRIGLSRVWESPHDGRRGYWLQVNGIHTFPDPLFSDWDTPMF</sequence>
<protein>
    <submittedName>
        <fullName evidence="2">Uncharacterized protein</fullName>
    </submittedName>
</protein>
<dbReference type="EMBL" id="CP006585">
    <property type="protein sequence ID" value="AGW13316.1"/>
    <property type="molecule type" value="Genomic_DNA"/>
</dbReference>
<dbReference type="AlphaFoldDB" id="T2GB09"/>
<dbReference type="Proteomes" id="UP000016587">
    <property type="component" value="Chromosome"/>
</dbReference>
<evidence type="ECO:0000313" key="2">
    <source>
        <dbReference type="EMBL" id="AGW13316.1"/>
    </source>
</evidence>
<organism evidence="2 3">
    <name type="scientific">Megalodesulfovibrio gigas (strain ATCC 19364 / DSM 1382 / NCIMB 9332 / VKM B-1759)</name>
    <name type="common">Desulfovibrio gigas</name>
    <dbReference type="NCBI Taxonomy" id="1121448"/>
    <lineage>
        <taxon>Bacteria</taxon>
        <taxon>Pseudomonadati</taxon>
        <taxon>Thermodesulfobacteriota</taxon>
        <taxon>Desulfovibrionia</taxon>
        <taxon>Desulfovibrionales</taxon>
        <taxon>Desulfovibrionaceae</taxon>
        <taxon>Megalodesulfovibrio</taxon>
    </lineage>
</organism>
<keyword evidence="3" id="KW-1185">Reference proteome</keyword>
<evidence type="ECO:0000256" key="1">
    <source>
        <dbReference type="SAM" id="MobiDB-lite"/>
    </source>
</evidence>
<name>T2GB09_MEGG1</name>